<evidence type="ECO:0000313" key="6">
    <source>
        <dbReference type="EMBL" id="MFL0251849.1"/>
    </source>
</evidence>
<dbReference type="InterPro" id="IPR003439">
    <property type="entry name" value="ABC_transporter-like_ATP-bd"/>
</dbReference>
<dbReference type="InterPro" id="IPR017871">
    <property type="entry name" value="ABC_transporter-like_CS"/>
</dbReference>
<dbReference type="Proteomes" id="UP001623592">
    <property type="component" value="Unassembled WGS sequence"/>
</dbReference>
<evidence type="ECO:0000313" key="7">
    <source>
        <dbReference type="Proteomes" id="UP001623592"/>
    </source>
</evidence>
<evidence type="ECO:0000256" key="4">
    <source>
        <dbReference type="ARBA" id="ARBA00022840"/>
    </source>
</evidence>
<dbReference type="InterPro" id="IPR027417">
    <property type="entry name" value="P-loop_NTPase"/>
</dbReference>
<keyword evidence="2" id="KW-0813">Transport</keyword>
<dbReference type="Gene3D" id="3.40.50.300">
    <property type="entry name" value="P-loop containing nucleotide triphosphate hydrolases"/>
    <property type="match status" value="1"/>
</dbReference>
<dbReference type="EMBL" id="JBJIAA010000013">
    <property type="protein sequence ID" value="MFL0251849.1"/>
    <property type="molecule type" value="Genomic_DNA"/>
</dbReference>
<dbReference type="PROSITE" id="PS00211">
    <property type="entry name" value="ABC_TRANSPORTER_1"/>
    <property type="match status" value="1"/>
</dbReference>
<proteinExistence type="inferred from homology"/>
<dbReference type="InterPro" id="IPR003593">
    <property type="entry name" value="AAA+_ATPase"/>
</dbReference>
<dbReference type="GO" id="GO:0005524">
    <property type="term" value="F:ATP binding"/>
    <property type="evidence" value="ECO:0007669"/>
    <property type="project" value="UniProtKB-KW"/>
</dbReference>
<dbReference type="PROSITE" id="PS50893">
    <property type="entry name" value="ABC_TRANSPORTER_2"/>
    <property type="match status" value="1"/>
</dbReference>
<evidence type="ECO:0000256" key="1">
    <source>
        <dbReference type="ARBA" id="ARBA00005417"/>
    </source>
</evidence>
<keyword evidence="7" id="KW-1185">Reference proteome</keyword>
<protein>
    <submittedName>
        <fullName evidence="6">ABC transporter ATP-binding protein</fullName>
    </submittedName>
</protein>
<dbReference type="PANTHER" id="PTHR43335">
    <property type="entry name" value="ABC TRANSPORTER, ATP-BINDING PROTEIN"/>
    <property type="match status" value="1"/>
</dbReference>
<evidence type="ECO:0000256" key="2">
    <source>
        <dbReference type="ARBA" id="ARBA00022448"/>
    </source>
</evidence>
<keyword evidence="4 6" id="KW-0067">ATP-binding</keyword>
<name>A0ABW8TLL7_9CLOT</name>
<comment type="caution">
    <text evidence="6">The sequence shown here is derived from an EMBL/GenBank/DDBJ whole genome shotgun (WGS) entry which is preliminary data.</text>
</comment>
<gene>
    <name evidence="6" type="ORF">ACJDT4_15635</name>
</gene>
<comment type="similarity">
    <text evidence="1">Belongs to the ABC transporter superfamily.</text>
</comment>
<evidence type="ECO:0000259" key="5">
    <source>
        <dbReference type="PROSITE" id="PS50893"/>
    </source>
</evidence>
<dbReference type="RefSeq" id="WP_406788499.1">
    <property type="nucleotide sequence ID" value="NZ_JBJIAA010000013.1"/>
</dbReference>
<dbReference type="CDD" id="cd03268">
    <property type="entry name" value="ABC_BcrA_bacitracin_resist"/>
    <property type="match status" value="1"/>
</dbReference>
<dbReference type="Pfam" id="PF00005">
    <property type="entry name" value="ABC_tran"/>
    <property type="match status" value="1"/>
</dbReference>
<accession>A0ABW8TLL7</accession>
<keyword evidence="3" id="KW-0547">Nucleotide-binding</keyword>
<sequence>MESVLKTCNLTKQYKENTAVDSLNMNILKGDIYGLLGENGAGKTTIMRMILGLIKPTNGSVELFGEELTEDKKHILARVGSIIEFPGFYGNLTAVENLNIHRKLMGIPDESRIREVLEIVGLTEVANKMAKDFSLGMKQRLGIARALLHNPEFLVLDEPTNGLDPMGIMEIRNLILDLSKKRHITVLISSHILSEVQQLATRLGIMHKGKLLEEVDSEDLKKKNRHYIDLKVGNDRETVVILEQKLGIKDYLISKAGEIKIYEKLNETSNINKALINNNIEVKEISLMRDSLESYFLNLVGGDKNE</sequence>
<reference evidence="6 7" key="1">
    <citation type="submission" date="2024-11" db="EMBL/GenBank/DDBJ databases">
        <authorList>
            <person name="Heng Y.C."/>
            <person name="Lim A.C.H."/>
            <person name="Lee J.K.Y."/>
            <person name="Kittelmann S."/>
        </authorList>
    </citation>
    <scope>NUCLEOTIDE SEQUENCE [LARGE SCALE GENOMIC DNA]</scope>
    <source>
        <strain evidence="6 7">WILCCON 0114</strain>
    </source>
</reference>
<dbReference type="SMART" id="SM00382">
    <property type="entry name" value="AAA"/>
    <property type="match status" value="1"/>
</dbReference>
<feature type="domain" description="ABC transporter" evidence="5">
    <location>
        <begin position="5"/>
        <end position="233"/>
    </location>
</feature>
<dbReference type="SUPFAM" id="SSF52540">
    <property type="entry name" value="P-loop containing nucleoside triphosphate hydrolases"/>
    <property type="match status" value="1"/>
</dbReference>
<evidence type="ECO:0000256" key="3">
    <source>
        <dbReference type="ARBA" id="ARBA00022741"/>
    </source>
</evidence>
<dbReference type="PANTHER" id="PTHR43335:SF8">
    <property type="entry name" value="ABC TRANSPORTER, ATP-BINDING PROTEIN"/>
    <property type="match status" value="1"/>
</dbReference>
<organism evidence="6 7">
    <name type="scientific">Clostridium neuense</name>
    <dbReference type="NCBI Taxonomy" id="1728934"/>
    <lineage>
        <taxon>Bacteria</taxon>
        <taxon>Bacillati</taxon>
        <taxon>Bacillota</taxon>
        <taxon>Clostridia</taxon>
        <taxon>Eubacteriales</taxon>
        <taxon>Clostridiaceae</taxon>
        <taxon>Clostridium</taxon>
    </lineage>
</organism>